<evidence type="ECO:0000313" key="1">
    <source>
        <dbReference type="EMBL" id="KAJ8866639.1"/>
    </source>
</evidence>
<reference evidence="1 2" key="1">
    <citation type="submission" date="2023-02" db="EMBL/GenBank/DDBJ databases">
        <title>LHISI_Scaffold_Assembly.</title>
        <authorList>
            <person name="Stuart O.P."/>
            <person name="Cleave R."/>
            <person name="Magrath M.J.L."/>
            <person name="Mikheyev A.S."/>
        </authorList>
    </citation>
    <scope>NUCLEOTIDE SEQUENCE [LARGE SCALE GENOMIC DNA]</scope>
    <source>
        <strain evidence="1">Daus_M_001</strain>
        <tissue evidence="1">Leg muscle</tissue>
    </source>
</reference>
<comment type="caution">
    <text evidence="1">The sequence shown here is derived from an EMBL/GenBank/DDBJ whole genome shotgun (WGS) entry which is preliminary data.</text>
</comment>
<accession>A0ABQ9G6G7</accession>
<dbReference type="Proteomes" id="UP001159363">
    <property type="component" value="Chromosome 15"/>
</dbReference>
<dbReference type="EMBL" id="JARBHB010000016">
    <property type="protein sequence ID" value="KAJ8866639.1"/>
    <property type="molecule type" value="Genomic_DNA"/>
</dbReference>
<organism evidence="1 2">
    <name type="scientific">Dryococelus australis</name>
    <dbReference type="NCBI Taxonomy" id="614101"/>
    <lineage>
        <taxon>Eukaryota</taxon>
        <taxon>Metazoa</taxon>
        <taxon>Ecdysozoa</taxon>
        <taxon>Arthropoda</taxon>
        <taxon>Hexapoda</taxon>
        <taxon>Insecta</taxon>
        <taxon>Pterygota</taxon>
        <taxon>Neoptera</taxon>
        <taxon>Polyneoptera</taxon>
        <taxon>Phasmatodea</taxon>
        <taxon>Verophasmatodea</taxon>
        <taxon>Anareolatae</taxon>
        <taxon>Phasmatidae</taxon>
        <taxon>Eurycanthinae</taxon>
        <taxon>Dryococelus</taxon>
    </lineage>
</organism>
<evidence type="ECO:0000313" key="2">
    <source>
        <dbReference type="Proteomes" id="UP001159363"/>
    </source>
</evidence>
<sequence>MPRCAAGPSSQNILAHPLKVTGFPGKGGRGCDVIQGSRQSFLRLPAAWCRPPGDRGGRGGSATGHACPIRVSTLLTLPRTAYIYIYIYIYIYSYVGIVPDDAVGRRVFSAISRSPLLIPALFRTQSPISALKTSILRAVHISSLTFESQVCCSVVEIQNKSGHASAPTLLALRRRAYFCTPPPPTPLANSLELPARGMSAPGHSPETPADRLQLRAPSLVTVPDAPLLHTPAYGLFTIQNHEISLVQHFYIGAKIKLDPGSELGSFDLGSGKMLHSFVGGKVGGGLCRRREGGKPREACWRYTHQTDDIALCYRAAQLTLFGQVIFTRGATLAKPLSAAVTTELENPDPFVQKRYHASSPSPPPPPGAGWRTSECFQALSCTEEERAALLARPSAVWWLLLAASSASHSLAPSIRLSAIPTASLTFPSRVFAPSNCAVFLIELSRLADDRSCLYHFVLRGFSMLDAFLRNTEQVAQGRGIGEGLQRNRPWPIPAFTWSDFVKQWKTEIRMAGPGTEPWSSRMRFQ</sequence>
<name>A0ABQ9G6G7_9NEOP</name>
<gene>
    <name evidence="1" type="ORF">PR048_032499</name>
</gene>
<proteinExistence type="predicted"/>
<protein>
    <submittedName>
        <fullName evidence="1">Uncharacterized protein</fullName>
    </submittedName>
</protein>
<keyword evidence="2" id="KW-1185">Reference proteome</keyword>